<proteinExistence type="predicted"/>
<reference evidence="1" key="1">
    <citation type="journal article" date="2014" name="Front. Microbiol.">
        <title>High frequency of phylogenetically diverse reductive dehalogenase-homologous genes in deep subseafloor sedimentary metagenomes.</title>
        <authorList>
            <person name="Kawai M."/>
            <person name="Futagami T."/>
            <person name="Toyoda A."/>
            <person name="Takaki Y."/>
            <person name="Nishi S."/>
            <person name="Hori S."/>
            <person name="Arai W."/>
            <person name="Tsubouchi T."/>
            <person name="Morono Y."/>
            <person name="Uchiyama I."/>
            <person name="Ito T."/>
            <person name="Fujiyama A."/>
            <person name="Inagaki F."/>
            <person name="Takami H."/>
        </authorList>
    </citation>
    <scope>NUCLEOTIDE SEQUENCE</scope>
    <source>
        <strain evidence="1">Expedition CK06-06</strain>
    </source>
</reference>
<protein>
    <submittedName>
        <fullName evidence="1">Uncharacterized protein</fullName>
    </submittedName>
</protein>
<comment type="caution">
    <text evidence="1">The sequence shown here is derived from an EMBL/GenBank/DDBJ whole genome shotgun (WGS) entry which is preliminary data.</text>
</comment>
<name>X1G8J3_9ZZZZ</name>
<dbReference type="EMBL" id="BARU01019565">
    <property type="protein sequence ID" value="GAH54231.1"/>
    <property type="molecule type" value="Genomic_DNA"/>
</dbReference>
<gene>
    <name evidence="1" type="ORF">S03H2_32215</name>
</gene>
<dbReference type="AlphaFoldDB" id="X1G8J3"/>
<evidence type="ECO:0000313" key="1">
    <source>
        <dbReference type="EMBL" id="GAH54231.1"/>
    </source>
</evidence>
<sequence>MGIYDKVRKYLYENIGHLTTAGTPRYDLVEKLWKVPVLCKTERGIIIVGEFLLDTDGNFVNIPTKNEMLKTVELELSRIPFLYYGTKKELEDKKINPVVI</sequence>
<accession>X1G8J3</accession>
<organism evidence="1">
    <name type="scientific">marine sediment metagenome</name>
    <dbReference type="NCBI Taxonomy" id="412755"/>
    <lineage>
        <taxon>unclassified sequences</taxon>
        <taxon>metagenomes</taxon>
        <taxon>ecological metagenomes</taxon>
    </lineage>
</organism>